<gene>
    <name evidence="1" type="ORF">g.4436</name>
</gene>
<evidence type="ECO:0000313" key="1">
    <source>
        <dbReference type="EMBL" id="JAT90536.1"/>
    </source>
</evidence>
<accession>A0A1E1WUN4</accession>
<organism evidence="1">
    <name type="scientific">Pectinophora gossypiella</name>
    <name type="common">Cotton pink bollworm</name>
    <name type="synonym">Depressaria gossypiella</name>
    <dbReference type="NCBI Taxonomy" id="13191"/>
    <lineage>
        <taxon>Eukaryota</taxon>
        <taxon>Metazoa</taxon>
        <taxon>Ecdysozoa</taxon>
        <taxon>Arthropoda</taxon>
        <taxon>Hexapoda</taxon>
        <taxon>Insecta</taxon>
        <taxon>Pterygota</taxon>
        <taxon>Neoptera</taxon>
        <taxon>Endopterygota</taxon>
        <taxon>Lepidoptera</taxon>
        <taxon>Glossata</taxon>
        <taxon>Ditrysia</taxon>
        <taxon>Gelechioidea</taxon>
        <taxon>Gelechiidae</taxon>
        <taxon>Apatetrinae</taxon>
        <taxon>Pectinophora</taxon>
    </lineage>
</organism>
<dbReference type="AlphaFoldDB" id="A0A1E1WUN4"/>
<sequence>FVIFSSKYQHNGYSTTQGRASRLITENFRINSGNNGTKRKQEDSISTNYKLKMNPHSLDFKSPLHSPIVTPSKRRILGELTNTNFSPNTSLKNSPLQRLKSVEQKKSPLIDRNIQSPVTSRSFKRTTKISRIFQERTKFKMSNKENDSPLINETFVKLDLEEETRDCTFGGFQSCRET</sequence>
<dbReference type="OrthoDB" id="26523at2759"/>
<feature type="non-terminal residue" evidence="1">
    <location>
        <position position="1"/>
    </location>
</feature>
<name>A0A1E1WUN4_PECGO</name>
<reference evidence="1" key="1">
    <citation type="submission" date="2015-09" db="EMBL/GenBank/DDBJ databases">
        <title>De novo assembly of Pectinophora gossypiella (Pink Bollworm) gut transcriptome.</title>
        <authorList>
            <person name="Tassone E.E."/>
        </authorList>
    </citation>
    <scope>NUCLEOTIDE SEQUENCE</scope>
</reference>
<dbReference type="EMBL" id="GDQN01000518">
    <property type="protein sequence ID" value="JAT90536.1"/>
    <property type="molecule type" value="Transcribed_RNA"/>
</dbReference>
<proteinExistence type="predicted"/>
<protein>
    <submittedName>
        <fullName evidence="1">Uncharacterized protein</fullName>
    </submittedName>
</protein>
<feature type="non-terminal residue" evidence="1">
    <location>
        <position position="178"/>
    </location>
</feature>